<dbReference type="Proteomes" id="UP000197174">
    <property type="component" value="Unassembled WGS sequence"/>
</dbReference>
<feature type="compositionally biased region" description="Basic residues" evidence="1">
    <location>
        <begin position="17"/>
        <end position="29"/>
    </location>
</feature>
<organism evidence="2 3">
    <name type="scientific">Micromonospora wenchangensis</name>
    <dbReference type="NCBI Taxonomy" id="1185415"/>
    <lineage>
        <taxon>Bacteria</taxon>
        <taxon>Bacillati</taxon>
        <taxon>Actinomycetota</taxon>
        <taxon>Actinomycetes</taxon>
        <taxon>Micromonosporales</taxon>
        <taxon>Micromonosporaceae</taxon>
        <taxon>Micromonospora</taxon>
    </lineage>
</organism>
<evidence type="ECO:0000313" key="3">
    <source>
        <dbReference type="Proteomes" id="UP000197174"/>
    </source>
</evidence>
<keyword evidence="3" id="KW-1185">Reference proteome</keyword>
<evidence type="ECO:0000256" key="1">
    <source>
        <dbReference type="SAM" id="MobiDB-lite"/>
    </source>
</evidence>
<name>A0A246RN05_9ACTN</name>
<dbReference type="EMBL" id="MZMV01000017">
    <property type="protein sequence ID" value="OWV08465.1"/>
    <property type="molecule type" value="Genomic_DNA"/>
</dbReference>
<reference evidence="2 3" key="1">
    <citation type="submission" date="2017-03" db="EMBL/GenBank/DDBJ databases">
        <title>Whole genome sequence of Micromonospora wenchangensis, isolated from mangrove soil.</title>
        <authorList>
            <person name="Yang H."/>
        </authorList>
    </citation>
    <scope>NUCLEOTIDE SEQUENCE [LARGE SCALE GENOMIC DNA]</scope>
    <source>
        <strain evidence="2 3">CCTCC AA 2012002</strain>
    </source>
</reference>
<gene>
    <name evidence="2" type="ORF">B5D80_12955</name>
</gene>
<feature type="region of interest" description="Disordered" evidence="1">
    <location>
        <begin position="1"/>
        <end position="63"/>
    </location>
</feature>
<comment type="caution">
    <text evidence="2">The sequence shown here is derived from an EMBL/GenBank/DDBJ whole genome shotgun (WGS) entry which is preliminary data.</text>
</comment>
<sequence length="63" mass="6716">MAGAGGRLTGPEPTAGGRRRERRWTRYRPRRECVGAGTSSGVGKARPANRRPGPVVVTVTGDR</sequence>
<accession>A0A246RN05</accession>
<proteinExistence type="predicted"/>
<protein>
    <submittedName>
        <fullName evidence="2">Uncharacterized protein</fullName>
    </submittedName>
</protein>
<evidence type="ECO:0000313" key="2">
    <source>
        <dbReference type="EMBL" id="OWV08465.1"/>
    </source>
</evidence>
<dbReference type="AlphaFoldDB" id="A0A246RN05"/>